<sequence>MDTDGSGTVDADELREKLGSLGVQMSLSEASDAIRRAQPDGGGELSIDGFIDLMEAQLVGARRRESEAARQKVGLERDRSDLEARTSCWICESWQPVEIAYEGEAIAVWAFTSLDGYQRATRLTKDVDGKFSCQRMLPPDQICVVLQVDHGTALVAGLETARLPEPVTLKLRQAEELPAPGGPAPTTAEVSEVSVVQLGGGGRKPKPGAAAAPAPRRAVVIDDPSSPGGICVKPRITETEFKAKKRREPWCFEKSLFAAWRFETPRVYSAAFSADWGHMKVHKFMKEKADQDQIADAFKAHYGEFARIYRRCAATSSDRSTTMGVSMATCLELMASASVLDDQFCKMADVDTMFIAARVREKGADKRPLAIKVGDMLLRFQFAEFLVRIAVARFWKTKEVDTLAQAVDRLFACLTAQLGPAVADLQEFLQAFHTEACDRVLRARESALGVAFRCHSGRWAKPGETRMMCCREFEGVLGTADAFNERFLARDVPYAFQLGLQLYQDELFDLDFAQMTFLEFLHGLGAAAHLRADAEPLAVRLGCIVDRLVQCEGLNNVLRGLK</sequence>
<dbReference type="AlphaFoldDB" id="A0A7S2M1D5"/>
<organism evidence="3">
    <name type="scientific">Zooxanthella nutricula</name>
    <dbReference type="NCBI Taxonomy" id="1333877"/>
    <lineage>
        <taxon>Eukaryota</taxon>
        <taxon>Sar</taxon>
        <taxon>Alveolata</taxon>
        <taxon>Dinophyceae</taxon>
        <taxon>Peridiniales</taxon>
        <taxon>Peridiniales incertae sedis</taxon>
        <taxon>Zooxanthella</taxon>
    </lineage>
</organism>
<protein>
    <recommendedName>
        <fullName evidence="2">EF-hand domain-containing protein</fullName>
    </recommendedName>
</protein>
<gene>
    <name evidence="3" type="ORF">BRAN1462_LOCUS45735</name>
</gene>
<evidence type="ECO:0000313" key="3">
    <source>
        <dbReference type="EMBL" id="CAD9621938.1"/>
    </source>
</evidence>
<dbReference type="GO" id="GO:0005509">
    <property type="term" value="F:calcium ion binding"/>
    <property type="evidence" value="ECO:0007669"/>
    <property type="project" value="InterPro"/>
</dbReference>
<proteinExistence type="predicted"/>
<evidence type="ECO:0000259" key="2">
    <source>
        <dbReference type="PROSITE" id="PS50222"/>
    </source>
</evidence>
<dbReference type="Gene3D" id="1.10.238.10">
    <property type="entry name" value="EF-hand"/>
    <property type="match status" value="1"/>
</dbReference>
<dbReference type="InterPro" id="IPR018247">
    <property type="entry name" value="EF_Hand_1_Ca_BS"/>
</dbReference>
<dbReference type="SUPFAM" id="SSF47473">
    <property type="entry name" value="EF-hand"/>
    <property type="match status" value="1"/>
</dbReference>
<dbReference type="CDD" id="cd00051">
    <property type="entry name" value="EFh"/>
    <property type="match status" value="1"/>
</dbReference>
<keyword evidence="1" id="KW-0106">Calcium</keyword>
<name>A0A7S2M1D5_9DINO</name>
<dbReference type="InterPro" id="IPR011992">
    <property type="entry name" value="EF-hand-dom_pair"/>
</dbReference>
<reference evidence="3" key="1">
    <citation type="submission" date="2021-01" db="EMBL/GenBank/DDBJ databases">
        <authorList>
            <person name="Corre E."/>
            <person name="Pelletier E."/>
            <person name="Niang G."/>
            <person name="Scheremetjew M."/>
            <person name="Finn R."/>
            <person name="Kale V."/>
            <person name="Holt S."/>
            <person name="Cochrane G."/>
            <person name="Meng A."/>
            <person name="Brown T."/>
            <person name="Cohen L."/>
        </authorList>
    </citation>
    <scope>NUCLEOTIDE SEQUENCE</scope>
    <source>
        <strain evidence="3">RCC3387</strain>
    </source>
</reference>
<dbReference type="PROSITE" id="PS50222">
    <property type="entry name" value="EF_HAND_2"/>
    <property type="match status" value="1"/>
</dbReference>
<dbReference type="EMBL" id="HBGW01071682">
    <property type="protein sequence ID" value="CAD9621938.1"/>
    <property type="molecule type" value="Transcribed_RNA"/>
</dbReference>
<dbReference type="PROSITE" id="PS00018">
    <property type="entry name" value="EF_HAND_1"/>
    <property type="match status" value="1"/>
</dbReference>
<feature type="domain" description="EF-hand" evidence="2">
    <location>
        <begin position="1"/>
        <end position="24"/>
    </location>
</feature>
<dbReference type="InterPro" id="IPR002048">
    <property type="entry name" value="EF_hand_dom"/>
</dbReference>
<evidence type="ECO:0000256" key="1">
    <source>
        <dbReference type="ARBA" id="ARBA00022837"/>
    </source>
</evidence>
<accession>A0A7S2M1D5</accession>